<dbReference type="PANTHER" id="PTHR46796">
    <property type="entry name" value="HTH-TYPE TRANSCRIPTIONAL ACTIVATOR RHAS-RELATED"/>
    <property type="match status" value="1"/>
</dbReference>
<keyword evidence="3" id="KW-0804">Transcription</keyword>
<keyword evidence="1" id="KW-0805">Transcription regulation</keyword>
<dbReference type="PANTHER" id="PTHR46796:SF13">
    <property type="entry name" value="HTH-TYPE TRANSCRIPTIONAL ACTIVATOR RHAS"/>
    <property type="match status" value="1"/>
</dbReference>
<dbReference type="Proteomes" id="UP001177341">
    <property type="component" value="Unassembled WGS sequence"/>
</dbReference>
<dbReference type="PROSITE" id="PS01124">
    <property type="entry name" value="HTH_ARAC_FAMILY_2"/>
    <property type="match status" value="1"/>
</dbReference>
<dbReference type="GO" id="GO:0043565">
    <property type="term" value="F:sequence-specific DNA binding"/>
    <property type="evidence" value="ECO:0007669"/>
    <property type="project" value="InterPro"/>
</dbReference>
<evidence type="ECO:0000313" key="6">
    <source>
        <dbReference type="EMBL" id="MDP2523811.1"/>
    </source>
</evidence>
<dbReference type="GO" id="GO:0003700">
    <property type="term" value="F:DNA-binding transcription factor activity"/>
    <property type="evidence" value="ECO:0007669"/>
    <property type="project" value="InterPro"/>
</dbReference>
<name>A0AAW7XI85_9GAMM</name>
<dbReference type="EMBL" id="JAUYVO010000010">
    <property type="protein sequence ID" value="MDP2523811.1"/>
    <property type="molecule type" value="Genomic_DNA"/>
</dbReference>
<evidence type="ECO:0000313" key="5">
    <source>
        <dbReference type="EMBL" id="MDO6453974.1"/>
    </source>
</evidence>
<feature type="domain" description="HTH araC/xylS-type" evidence="4">
    <location>
        <begin position="156"/>
        <end position="243"/>
    </location>
</feature>
<gene>
    <name evidence="5" type="ORF">Q4490_10400</name>
    <name evidence="6" type="ORF">Q8W30_14645</name>
</gene>
<protein>
    <submittedName>
        <fullName evidence="5">AraC family transcriptional regulator</fullName>
    </submittedName>
</protein>
<dbReference type="GeneID" id="89456027"/>
<evidence type="ECO:0000313" key="7">
    <source>
        <dbReference type="Proteomes" id="UP001169862"/>
    </source>
</evidence>
<accession>A0AAW7XI85</accession>
<dbReference type="Proteomes" id="UP001169862">
    <property type="component" value="Unassembled WGS sequence"/>
</dbReference>
<evidence type="ECO:0000256" key="3">
    <source>
        <dbReference type="ARBA" id="ARBA00023163"/>
    </source>
</evidence>
<evidence type="ECO:0000313" key="8">
    <source>
        <dbReference type="Proteomes" id="UP001177341"/>
    </source>
</evidence>
<organism evidence="5 7">
    <name type="scientific">Neptunomonas phycophila</name>
    <dbReference type="NCBI Taxonomy" id="1572645"/>
    <lineage>
        <taxon>Bacteria</taxon>
        <taxon>Pseudomonadati</taxon>
        <taxon>Pseudomonadota</taxon>
        <taxon>Gammaproteobacteria</taxon>
        <taxon>Oceanospirillales</taxon>
        <taxon>Oceanospirillaceae</taxon>
        <taxon>Neptunomonas</taxon>
    </lineage>
</organism>
<dbReference type="InterPro" id="IPR018060">
    <property type="entry name" value="HTH_AraC"/>
</dbReference>
<reference evidence="5" key="1">
    <citation type="submission" date="2023-07" db="EMBL/GenBank/DDBJ databases">
        <title>Genome content predicts the carbon catabolic preferences of heterotrophic bacteria.</title>
        <authorList>
            <person name="Gralka M."/>
        </authorList>
    </citation>
    <scope>NUCLEOTIDE SEQUENCE</scope>
    <source>
        <strain evidence="6">5G01</strain>
        <strain evidence="5">I2M16</strain>
    </source>
</reference>
<dbReference type="RefSeq" id="WP_075171977.1">
    <property type="nucleotide sequence ID" value="NZ_CP041336.1"/>
</dbReference>
<keyword evidence="8" id="KW-1185">Reference proteome</keyword>
<dbReference type="InterPro" id="IPR009057">
    <property type="entry name" value="Homeodomain-like_sf"/>
</dbReference>
<dbReference type="AlphaFoldDB" id="A0AAW7XI85"/>
<dbReference type="InterPro" id="IPR050204">
    <property type="entry name" value="AraC_XylS_family_regulators"/>
</dbReference>
<evidence type="ECO:0000256" key="1">
    <source>
        <dbReference type="ARBA" id="ARBA00023015"/>
    </source>
</evidence>
<dbReference type="SMART" id="SM00342">
    <property type="entry name" value="HTH_ARAC"/>
    <property type="match status" value="1"/>
</dbReference>
<sequence length="246" mass="27729">MYDPIQDGIEKEARSLSYRQEEPPSELAEVVHSYWELKTEVPLADDFLLHAIPDACVNILFNQKDTEIAGVTALRTTYEVLNLGKDFHYAGIQFFPGAWQGDLKETSDSFVGTPYQGSLPLVAASEALAKVGFECKQSILSDLVLTLMERKLVAVNTVTQAILSNLADIKTVADMAAVTHMSTRQLQRSLKKATGFAPHDFLKVIRLQQSFKQHYLEAYTDQSHFIHSFRNITGYTPAEYYRKYVV</sequence>
<dbReference type="Gene3D" id="1.10.10.60">
    <property type="entry name" value="Homeodomain-like"/>
    <property type="match status" value="2"/>
</dbReference>
<dbReference type="Pfam" id="PF20240">
    <property type="entry name" value="DUF6597"/>
    <property type="match status" value="1"/>
</dbReference>
<proteinExistence type="predicted"/>
<comment type="caution">
    <text evidence="5">The sequence shown here is derived from an EMBL/GenBank/DDBJ whole genome shotgun (WGS) entry which is preliminary data.</text>
</comment>
<dbReference type="InterPro" id="IPR046532">
    <property type="entry name" value="DUF6597"/>
</dbReference>
<dbReference type="SUPFAM" id="SSF46689">
    <property type="entry name" value="Homeodomain-like"/>
    <property type="match status" value="1"/>
</dbReference>
<keyword evidence="2" id="KW-0238">DNA-binding</keyword>
<dbReference type="EMBL" id="JAUOPG010000006">
    <property type="protein sequence ID" value="MDO6453974.1"/>
    <property type="molecule type" value="Genomic_DNA"/>
</dbReference>
<evidence type="ECO:0000259" key="4">
    <source>
        <dbReference type="PROSITE" id="PS01124"/>
    </source>
</evidence>
<evidence type="ECO:0000256" key="2">
    <source>
        <dbReference type="ARBA" id="ARBA00023125"/>
    </source>
</evidence>